<evidence type="ECO:0000313" key="1">
    <source>
        <dbReference type="EMBL" id="KAH7848175.1"/>
    </source>
</evidence>
<reference evidence="1 2" key="1">
    <citation type="journal article" date="2021" name="Hortic Res">
        <title>High-quality reference genome and annotation aids understanding of berry development for evergreen blueberry (Vaccinium darrowii).</title>
        <authorList>
            <person name="Yu J."/>
            <person name="Hulse-Kemp A.M."/>
            <person name="Babiker E."/>
            <person name="Staton M."/>
        </authorList>
    </citation>
    <scope>NUCLEOTIDE SEQUENCE [LARGE SCALE GENOMIC DNA]</scope>
    <source>
        <strain evidence="2">cv. NJ 8807/NJ 8810</strain>
        <tissue evidence="1">Young leaf</tissue>
    </source>
</reference>
<sequence length="394" mass="43420">MGSYGRLAARALDTDVPVMVKLAELSKSAKDAMPLGQGAVYWQPPEEALNRVKQVAWEISTSRYGTHEGLPELREALAQKLRQENKLSKSAVMVTAGSNQGFLNLVLSLCDVADSVVLFAPYFFNAYMSFKMTGINNILVGPSDPVTLLPDAEWLENTLSETKPVPKLVSIVNPGNPSGICIPEPLLKKISEICRRAGSWLLVDNAYEYFVYDGFKHSCVEGSHVVNLFSFSKAYGMMGWRVGYIAYSLEAEGLLTQLLKVQDNVAICTPMISQHVALYCLESGCEWVQSKVKGLERNKELLRDALLPLGEEAVKGGEGAIYLWAKLPDTCPDDIEVVCWFARRHGLLLLPGSACGTSGYVRITFGMLREEECEVAAKRLKNGVEELIRDGMVE</sequence>
<dbReference type="Proteomes" id="UP000828048">
    <property type="component" value="Chromosome 5"/>
</dbReference>
<comment type="caution">
    <text evidence="1">The sequence shown here is derived from an EMBL/GenBank/DDBJ whole genome shotgun (WGS) entry which is preliminary data.</text>
</comment>
<accession>A0ACB7Y5E4</accession>
<dbReference type="EMBL" id="CM037155">
    <property type="protein sequence ID" value="KAH7848175.1"/>
    <property type="molecule type" value="Genomic_DNA"/>
</dbReference>
<evidence type="ECO:0000313" key="2">
    <source>
        <dbReference type="Proteomes" id="UP000828048"/>
    </source>
</evidence>
<gene>
    <name evidence="1" type="ORF">Vadar_034633</name>
</gene>
<proteinExistence type="predicted"/>
<protein>
    <submittedName>
        <fullName evidence="1">Uncharacterized protein</fullName>
    </submittedName>
</protein>
<organism evidence="1 2">
    <name type="scientific">Vaccinium darrowii</name>
    <dbReference type="NCBI Taxonomy" id="229202"/>
    <lineage>
        <taxon>Eukaryota</taxon>
        <taxon>Viridiplantae</taxon>
        <taxon>Streptophyta</taxon>
        <taxon>Embryophyta</taxon>
        <taxon>Tracheophyta</taxon>
        <taxon>Spermatophyta</taxon>
        <taxon>Magnoliopsida</taxon>
        <taxon>eudicotyledons</taxon>
        <taxon>Gunneridae</taxon>
        <taxon>Pentapetalae</taxon>
        <taxon>asterids</taxon>
        <taxon>Ericales</taxon>
        <taxon>Ericaceae</taxon>
        <taxon>Vaccinioideae</taxon>
        <taxon>Vaccinieae</taxon>
        <taxon>Vaccinium</taxon>
    </lineage>
</organism>
<name>A0ACB7Y5E4_9ERIC</name>
<keyword evidence="2" id="KW-1185">Reference proteome</keyword>